<dbReference type="Gene3D" id="3.40.50.300">
    <property type="entry name" value="P-loop containing nucleotide triphosphate hydrolases"/>
    <property type="match status" value="1"/>
</dbReference>
<dbReference type="EMBL" id="BMDY01000002">
    <property type="protein sequence ID" value="GGA95493.1"/>
    <property type="molecule type" value="Genomic_DNA"/>
</dbReference>
<sequence>MSKDQQKHQQRQQKIKDQVDQKIEQAQIEKGLLLVITGNGKGKSTAGFGNVLRATGHGYKACVGQFIKGGWDCGERNLLEQHQVEFAVMSTGFTWETQNRELDTQAAQEVWQRCKQWLSDPSIYLVLLDEITYMLSYDYLDVDEVVAAIANRPAEQSVVVTGRACHRKLIEIADTVSEVKNVKHAFEAGVKARQGIDW</sequence>
<comment type="catalytic activity">
    <reaction evidence="7 8">
        <text>2 cob(II)alamin + reduced [electron-transfer flavoprotein] + 2 ATP = 2 adenosylcob(III)alamin + 2 triphosphate + oxidized [electron-transfer flavoprotein] + 3 H(+)</text>
        <dbReference type="Rhea" id="RHEA:28671"/>
        <dbReference type="Rhea" id="RHEA-COMP:10685"/>
        <dbReference type="Rhea" id="RHEA-COMP:10686"/>
        <dbReference type="ChEBI" id="CHEBI:15378"/>
        <dbReference type="ChEBI" id="CHEBI:16304"/>
        <dbReference type="ChEBI" id="CHEBI:18036"/>
        <dbReference type="ChEBI" id="CHEBI:18408"/>
        <dbReference type="ChEBI" id="CHEBI:30616"/>
        <dbReference type="ChEBI" id="CHEBI:57692"/>
        <dbReference type="ChEBI" id="CHEBI:58307"/>
        <dbReference type="EC" id="2.5.1.17"/>
    </reaction>
</comment>
<name>A0ABQ1HYC2_9ALTE</name>
<reference evidence="11" key="1">
    <citation type="journal article" date="2019" name="Int. J. Syst. Evol. Microbiol.">
        <title>The Global Catalogue of Microorganisms (GCM) 10K type strain sequencing project: providing services to taxonomists for standard genome sequencing and annotation.</title>
        <authorList>
            <consortium name="The Broad Institute Genomics Platform"/>
            <consortium name="The Broad Institute Genome Sequencing Center for Infectious Disease"/>
            <person name="Wu L."/>
            <person name="Ma J."/>
        </authorList>
    </citation>
    <scope>NUCLEOTIDE SEQUENCE [LARGE SCALE GENOMIC DNA]</scope>
    <source>
        <strain evidence="11">CGMCC 1.10131</strain>
    </source>
</reference>
<keyword evidence="8" id="KW-0808">Transferase</keyword>
<comment type="function">
    <text evidence="5 8">Required for both de novo synthesis of the corrin ring for the assimilation of exogenous corrinoids. Participates in the adenosylation of a variety of incomplete and complete corrinoids.</text>
</comment>
<keyword evidence="4 8" id="KW-0627">Porphyrin biosynthesis</keyword>
<dbReference type="PIRSF" id="PIRSF015617">
    <property type="entry name" value="Adensltrnsf_CobA"/>
    <property type="match status" value="1"/>
</dbReference>
<evidence type="ECO:0000313" key="11">
    <source>
        <dbReference type="Proteomes" id="UP000651977"/>
    </source>
</evidence>
<dbReference type="PANTHER" id="PTHR46638:SF1">
    <property type="entry name" value="CORRINOID ADENOSYLTRANSFERASE"/>
    <property type="match status" value="1"/>
</dbReference>
<protein>
    <recommendedName>
        <fullName evidence="3 8">Corrinoid adenosyltransferase</fullName>
        <ecNumber evidence="3 8">2.5.1.17</ecNumber>
    </recommendedName>
    <alternativeName>
        <fullName evidence="8">Cob(II)alamin adenosyltransferase</fullName>
    </alternativeName>
    <alternativeName>
        <fullName evidence="8">Cob(II)yrinic acid a,c-diamide adenosyltransferase</fullName>
    </alternativeName>
</protein>
<evidence type="ECO:0000256" key="5">
    <source>
        <dbReference type="ARBA" id="ARBA00024929"/>
    </source>
</evidence>
<comment type="subcellular location">
    <subcellularLocation>
        <location evidence="8">Cytoplasm</location>
    </subcellularLocation>
</comment>
<dbReference type="Pfam" id="PF02572">
    <property type="entry name" value="CobA_CobO_BtuR"/>
    <property type="match status" value="1"/>
</dbReference>
<evidence type="ECO:0000256" key="7">
    <source>
        <dbReference type="ARBA" id="ARBA00048692"/>
    </source>
</evidence>
<gene>
    <name evidence="10" type="ORF">GCM10007414_05380</name>
</gene>
<dbReference type="InterPro" id="IPR027417">
    <property type="entry name" value="P-loop_NTPase"/>
</dbReference>
<evidence type="ECO:0000256" key="8">
    <source>
        <dbReference type="PIRNR" id="PIRNR015617"/>
    </source>
</evidence>
<dbReference type="InterPro" id="IPR003724">
    <property type="entry name" value="CblAdoTrfase_CobA"/>
</dbReference>
<dbReference type="SUPFAM" id="SSF52540">
    <property type="entry name" value="P-loop containing nucleoside triphosphate hydrolases"/>
    <property type="match status" value="1"/>
</dbReference>
<keyword evidence="8" id="KW-0169">Cobalamin biosynthesis</keyword>
<evidence type="ECO:0000256" key="4">
    <source>
        <dbReference type="ARBA" id="ARBA00023244"/>
    </source>
</evidence>
<keyword evidence="11" id="KW-1185">Reference proteome</keyword>
<comment type="similarity">
    <text evidence="2 8">Belongs to the Cob(I)alamin adenosyltransferase family.</text>
</comment>
<keyword evidence="8" id="KW-0963">Cytoplasm</keyword>
<feature type="region of interest" description="Disordered" evidence="9">
    <location>
        <begin position="1"/>
        <end position="20"/>
    </location>
</feature>
<evidence type="ECO:0000313" key="10">
    <source>
        <dbReference type="EMBL" id="GGA95493.1"/>
    </source>
</evidence>
<dbReference type="EC" id="2.5.1.17" evidence="3 8"/>
<dbReference type="NCBIfam" id="NF004637">
    <property type="entry name" value="PRK05986.1"/>
    <property type="match status" value="1"/>
</dbReference>
<dbReference type="CDD" id="cd00561">
    <property type="entry name" value="CobA_ACA"/>
    <property type="match status" value="1"/>
</dbReference>
<comment type="catalytic activity">
    <reaction evidence="6 8">
        <text>2 cob(II)yrinate a,c diamide + reduced [electron-transfer flavoprotein] + 2 ATP = 2 adenosylcob(III)yrinate a,c-diamide + 2 triphosphate + oxidized [electron-transfer flavoprotein] + 3 H(+)</text>
        <dbReference type="Rhea" id="RHEA:11528"/>
        <dbReference type="Rhea" id="RHEA-COMP:10685"/>
        <dbReference type="Rhea" id="RHEA-COMP:10686"/>
        <dbReference type="ChEBI" id="CHEBI:15378"/>
        <dbReference type="ChEBI" id="CHEBI:18036"/>
        <dbReference type="ChEBI" id="CHEBI:30616"/>
        <dbReference type="ChEBI" id="CHEBI:57692"/>
        <dbReference type="ChEBI" id="CHEBI:58307"/>
        <dbReference type="ChEBI" id="CHEBI:58503"/>
        <dbReference type="ChEBI" id="CHEBI:58537"/>
        <dbReference type="EC" id="2.5.1.17"/>
    </reaction>
</comment>
<evidence type="ECO:0000256" key="6">
    <source>
        <dbReference type="ARBA" id="ARBA00048555"/>
    </source>
</evidence>
<dbReference type="PANTHER" id="PTHR46638">
    <property type="entry name" value="CORRINOID ADENOSYLTRANSFERASE"/>
    <property type="match status" value="1"/>
</dbReference>
<keyword evidence="8" id="KW-0067">ATP-binding</keyword>
<evidence type="ECO:0000256" key="2">
    <source>
        <dbReference type="ARBA" id="ARBA00007487"/>
    </source>
</evidence>
<dbReference type="NCBIfam" id="TIGR00708">
    <property type="entry name" value="cobA"/>
    <property type="match status" value="1"/>
</dbReference>
<accession>A0ABQ1HYC2</accession>
<organism evidence="10 11">
    <name type="scientific">Agarivorans gilvus</name>
    <dbReference type="NCBI Taxonomy" id="680279"/>
    <lineage>
        <taxon>Bacteria</taxon>
        <taxon>Pseudomonadati</taxon>
        <taxon>Pseudomonadota</taxon>
        <taxon>Gammaproteobacteria</taxon>
        <taxon>Alteromonadales</taxon>
        <taxon>Alteromonadaceae</taxon>
        <taxon>Agarivorans</taxon>
    </lineage>
</organism>
<comment type="caution">
    <text evidence="10">The sequence shown here is derived from an EMBL/GenBank/DDBJ whole genome shotgun (WGS) entry which is preliminary data.</text>
</comment>
<comment type="pathway">
    <text evidence="1 8">Cofactor biosynthesis; adenosylcobalamin biosynthesis; adenosylcobalamin from cob(II)yrinate a,c-diamide: step 2/7.</text>
</comment>
<proteinExistence type="inferred from homology"/>
<dbReference type="Proteomes" id="UP000651977">
    <property type="component" value="Unassembled WGS sequence"/>
</dbReference>
<evidence type="ECO:0000256" key="3">
    <source>
        <dbReference type="ARBA" id="ARBA00012454"/>
    </source>
</evidence>
<keyword evidence="8" id="KW-0547">Nucleotide-binding</keyword>
<evidence type="ECO:0000256" key="9">
    <source>
        <dbReference type="SAM" id="MobiDB-lite"/>
    </source>
</evidence>
<dbReference type="RefSeq" id="WP_055731555.1">
    <property type="nucleotide sequence ID" value="NZ_BMDY01000002.1"/>
</dbReference>
<evidence type="ECO:0000256" key="1">
    <source>
        <dbReference type="ARBA" id="ARBA00005121"/>
    </source>
</evidence>